<dbReference type="InterPro" id="IPR058982">
    <property type="entry name" value="Beta-barrel_AprE"/>
</dbReference>
<keyword evidence="8 9" id="KW-0472">Membrane</keyword>
<keyword evidence="13" id="KW-1185">Reference proteome</keyword>
<gene>
    <name evidence="12" type="ORF">FHS92_000744</name>
</gene>
<dbReference type="GO" id="GO:0005886">
    <property type="term" value="C:plasma membrane"/>
    <property type="evidence" value="ECO:0007669"/>
    <property type="project" value="UniProtKB-SubCell"/>
</dbReference>
<dbReference type="PANTHER" id="PTHR30386:SF26">
    <property type="entry name" value="TRANSPORT PROTEIN COMB"/>
    <property type="match status" value="1"/>
</dbReference>
<evidence type="ECO:0000256" key="6">
    <source>
        <dbReference type="ARBA" id="ARBA00022692"/>
    </source>
</evidence>
<feature type="domain" description="AprE-like long alpha-helical hairpin" evidence="10">
    <location>
        <begin position="134"/>
        <end position="317"/>
    </location>
</feature>
<protein>
    <recommendedName>
        <fullName evidence="9">Membrane fusion protein (MFP) family protein</fullName>
    </recommendedName>
</protein>
<accession>A0A841IWM0</accession>
<dbReference type="InterPro" id="IPR050739">
    <property type="entry name" value="MFP"/>
</dbReference>
<keyword evidence="6 9" id="KW-0812">Transmembrane</keyword>
<evidence type="ECO:0000256" key="2">
    <source>
        <dbReference type="ARBA" id="ARBA00009477"/>
    </source>
</evidence>
<keyword evidence="5 9" id="KW-0997">Cell inner membrane</keyword>
<evidence type="ECO:0000259" key="10">
    <source>
        <dbReference type="Pfam" id="PF25994"/>
    </source>
</evidence>
<dbReference type="NCBIfam" id="TIGR01843">
    <property type="entry name" value="type_I_hlyD"/>
    <property type="match status" value="1"/>
</dbReference>
<dbReference type="GO" id="GO:0015031">
    <property type="term" value="P:protein transport"/>
    <property type="evidence" value="ECO:0007669"/>
    <property type="project" value="InterPro"/>
</dbReference>
<dbReference type="EMBL" id="JACIJP010000001">
    <property type="protein sequence ID" value="MBB6123037.1"/>
    <property type="molecule type" value="Genomic_DNA"/>
</dbReference>
<proteinExistence type="inferred from homology"/>
<dbReference type="Proteomes" id="UP000552700">
    <property type="component" value="Unassembled WGS sequence"/>
</dbReference>
<keyword evidence="7 9" id="KW-1133">Transmembrane helix</keyword>
<sequence length="468" mass="51540">MRFPQLRDRIIRAFGGASLFEGVSSREMAAAFAGQVKIDSAPIEGIVPWSARLRTDRPTKMLKVLGLLVVTFLAWAIFFQIDKVTRGPGRVLPSVQNQVVQHLEGGIVQRLLVTEGERVRKGQILMNVTNQFTSADYENARTDVVAKRIALARMDAEVAGARSFTVPADLAKAAPDIAASEEALFYSRVNQRGQESGIMNEQASARRAELSSLNARLGNLRSEEKLMMVQLDKLERAYEAEAISEREVLDKRASLLSLRTRIADVQNQIPSTQAQLGEVSARRGEIWTRSVEETKEKANQLRLELSKAGESLGAYTDKQSREEIRAPMDGIVNKLYVQTVGGVIRGGDPLVEIVPVDKTVMVEARISPKDRGNIWAGLPATIKISAYDSAVYGGLEAKVLDVSPDVIQDPKGEIYYRVRLRADASNFGKGKPVIPGMTAEVNIRSGKQSIMDYILGPLIRIRDGALRE</sequence>
<dbReference type="InterPro" id="IPR010129">
    <property type="entry name" value="T1SS_HlyD"/>
</dbReference>
<dbReference type="RefSeq" id="WP_184077627.1">
    <property type="nucleotide sequence ID" value="NZ_JACIJP010000001.1"/>
</dbReference>
<dbReference type="PANTHER" id="PTHR30386">
    <property type="entry name" value="MEMBRANE FUSION SUBUNIT OF EMRAB-TOLC MULTIDRUG EFFLUX PUMP"/>
    <property type="match status" value="1"/>
</dbReference>
<evidence type="ECO:0000256" key="8">
    <source>
        <dbReference type="ARBA" id="ARBA00023136"/>
    </source>
</evidence>
<evidence type="ECO:0000256" key="9">
    <source>
        <dbReference type="RuleBase" id="RU365093"/>
    </source>
</evidence>
<dbReference type="SUPFAM" id="SSF56954">
    <property type="entry name" value="Outer membrane efflux proteins (OEP)"/>
    <property type="match status" value="1"/>
</dbReference>
<comment type="subcellular location">
    <subcellularLocation>
        <location evidence="1 9">Cell inner membrane</location>
        <topology evidence="1 9">Single-pass membrane protein</topology>
    </subcellularLocation>
</comment>
<dbReference type="SUPFAM" id="SSF111369">
    <property type="entry name" value="HlyD-like secretion proteins"/>
    <property type="match status" value="1"/>
</dbReference>
<dbReference type="Pfam" id="PF25994">
    <property type="entry name" value="HH_AprE"/>
    <property type="match status" value="1"/>
</dbReference>
<evidence type="ECO:0000259" key="11">
    <source>
        <dbReference type="Pfam" id="PF26002"/>
    </source>
</evidence>
<feature type="transmembrane region" description="Helical" evidence="9">
    <location>
        <begin position="62"/>
        <end position="81"/>
    </location>
</feature>
<evidence type="ECO:0000256" key="7">
    <source>
        <dbReference type="ARBA" id="ARBA00022989"/>
    </source>
</evidence>
<evidence type="ECO:0000256" key="3">
    <source>
        <dbReference type="ARBA" id="ARBA00022448"/>
    </source>
</evidence>
<organism evidence="12 13">
    <name type="scientific">Sphingobium subterraneum</name>
    <dbReference type="NCBI Taxonomy" id="627688"/>
    <lineage>
        <taxon>Bacteria</taxon>
        <taxon>Pseudomonadati</taxon>
        <taxon>Pseudomonadota</taxon>
        <taxon>Alphaproteobacteria</taxon>
        <taxon>Sphingomonadales</taxon>
        <taxon>Sphingomonadaceae</taxon>
        <taxon>Sphingobium</taxon>
    </lineage>
</organism>
<keyword evidence="3 9" id="KW-0813">Transport</keyword>
<dbReference type="AlphaFoldDB" id="A0A841IWM0"/>
<feature type="domain" description="AprE-like beta-barrel" evidence="11">
    <location>
        <begin position="361"/>
        <end position="446"/>
    </location>
</feature>
<keyword evidence="4 9" id="KW-1003">Cell membrane</keyword>
<evidence type="ECO:0000313" key="12">
    <source>
        <dbReference type="EMBL" id="MBB6123037.1"/>
    </source>
</evidence>
<dbReference type="PRINTS" id="PR01490">
    <property type="entry name" value="RTXTOXIND"/>
</dbReference>
<dbReference type="Gene3D" id="2.40.30.170">
    <property type="match status" value="1"/>
</dbReference>
<dbReference type="InterPro" id="IPR058781">
    <property type="entry name" value="HH_AprE-like"/>
</dbReference>
<evidence type="ECO:0000256" key="1">
    <source>
        <dbReference type="ARBA" id="ARBA00004377"/>
    </source>
</evidence>
<reference evidence="12 13" key="1">
    <citation type="submission" date="2020-08" db="EMBL/GenBank/DDBJ databases">
        <title>Genomic Encyclopedia of Type Strains, Phase IV (KMG-IV): sequencing the most valuable type-strain genomes for metagenomic binning, comparative biology and taxonomic classification.</title>
        <authorList>
            <person name="Goeker M."/>
        </authorList>
    </citation>
    <scope>NUCLEOTIDE SEQUENCE [LARGE SCALE GENOMIC DNA]</scope>
    <source>
        <strain evidence="12 13">DSM 102255</strain>
    </source>
</reference>
<evidence type="ECO:0000256" key="5">
    <source>
        <dbReference type="ARBA" id="ARBA00022519"/>
    </source>
</evidence>
<name>A0A841IWM0_9SPHN</name>
<comment type="similarity">
    <text evidence="2 9">Belongs to the membrane fusion protein (MFP) (TC 8.A.1) family.</text>
</comment>
<evidence type="ECO:0000313" key="13">
    <source>
        <dbReference type="Proteomes" id="UP000552700"/>
    </source>
</evidence>
<comment type="caution">
    <text evidence="12">The sequence shown here is derived from an EMBL/GenBank/DDBJ whole genome shotgun (WGS) entry which is preliminary data.</text>
</comment>
<evidence type="ECO:0000256" key="4">
    <source>
        <dbReference type="ARBA" id="ARBA00022475"/>
    </source>
</evidence>
<dbReference type="Pfam" id="PF26002">
    <property type="entry name" value="Beta-barrel_AprE"/>
    <property type="match status" value="1"/>
</dbReference>